<dbReference type="InterPro" id="IPR015421">
    <property type="entry name" value="PyrdxlP-dep_Trfase_major"/>
</dbReference>
<name>A0A172Z8S0_9PSED</name>
<dbReference type="Pfam" id="PF00202">
    <property type="entry name" value="Aminotran_3"/>
    <property type="match status" value="1"/>
</dbReference>
<reference evidence="7 8" key="1">
    <citation type="submission" date="2016-05" db="EMBL/GenBank/DDBJ databases">
        <title>Complete genome sequence of Pseudomonas antarctica PAMC 27494.</title>
        <authorList>
            <person name="Lee J."/>
        </authorList>
    </citation>
    <scope>NUCLEOTIDE SEQUENCE [LARGE SCALE GENOMIC DNA]</scope>
    <source>
        <strain evidence="7 8">PAMC 27494</strain>
    </source>
</reference>
<dbReference type="PROSITE" id="PS00600">
    <property type="entry name" value="AA_TRANSFER_CLASS_3"/>
    <property type="match status" value="1"/>
</dbReference>
<dbReference type="Proteomes" id="UP000077829">
    <property type="component" value="Chromosome"/>
</dbReference>
<accession>A0A172Z8S0</accession>
<dbReference type="AlphaFoldDB" id="A0A172Z8S0"/>
<dbReference type="GO" id="GO:0005829">
    <property type="term" value="C:cytosol"/>
    <property type="evidence" value="ECO:0007669"/>
    <property type="project" value="TreeGrafter"/>
</dbReference>
<dbReference type="GO" id="GO:0008483">
    <property type="term" value="F:transaminase activity"/>
    <property type="evidence" value="ECO:0007669"/>
    <property type="project" value="UniProtKB-KW"/>
</dbReference>
<keyword evidence="4 7" id="KW-0808">Transferase</keyword>
<dbReference type="PIRSF" id="PIRSF000521">
    <property type="entry name" value="Transaminase_4ab_Lys_Orn"/>
    <property type="match status" value="1"/>
</dbReference>
<dbReference type="PANTHER" id="PTHR43094:SF1">
    <property type="entry name" value="AMINOTRANSFERASE CLASS-III"/>
    <property type="match status" value="1"/>
</dbReference>
<keyword evidence="5 6" id="KW-0663">Pyridoxal phosphate</keyword>
<sequence>MSSNNPQTREWQALSNDHHLAPFSDFKQLKVKGPRIITKAHGVYLWDSEGNKILDGMAGLWCVAIGYGRDELADAAAKQMKELPYYNLFFQTAHPPVLELAKVISEIAPAGMNHVFFTGSGSEGNDTMLRMVRHYWAIKGQPNKKIIISRKNGYHGSTVAGASLGGMTYMHEQGDLPIPGITHIAQPYWYGEGGDMSPEEFGVWAANQLEEKILELGVDNVGAFIAEPIQGAGGVIVPPETYWPRIKEILAKYDILFVADEVICGFGRTGEWFGSDFYGLKPHMMTIAKGLTSGYIPMGGLIVHDDVVAVLNEGGDFNHGFTYSGHPVAAAVALENIRILRDEKIVNRVHEETAPYLQKRLRELADHPLVGEVRGVGMLGAIELVQDKATRKRYEGRGVGMICRTFCFENGLIMRAVGDTMIISPPLVISKAEIDELVTKARQCLDLTLAALQG</sequence>
<dbReference type="FunFam" id="3.40.640.10:FF:000014">
    <property type="entry name" value="Adenosylmethionine-8-amino-7-oxononanoate aminotransferase, probable"/>
    <property type="match status" value="1"/>
</dbReference>
<protein>
    <submittedName>
        <fullName evidence="7">Aminotransferase</fullName>
    </submittedName>
</protein>
<dbReference type="Gene3D" id="3.90.1150.10">
    <property type="entry name" value="Aspartate Aminotransferase, domain 1"/>
    <property type="match status" value="1"/>
</dbReference>
<dbReference type="RefSeq" id="WP_064454614.1">
    <property type="nucleotide sequence ID" value="NZ_CP015600.1"/>
</dbReference>
<dbReference type="NCBIfam" id="NF004767">
    <property type="entry name" value="PRK06105.1"/>
    <property type="match status" value="1"/>
</dbReference>
<dbReference type="SUPFAM" id="SSF53383">
    <property type="entry name" value="PLP-dependent transferases"/>
    <property type="match status" value="1"/>
</dbReference>
<dbReference type="InterPro" id="IPR049704">
    <property type="entry name" value="Aminotrans_3_PPA_site"/>
</dbReference>
<dbReference type="GO" id="GO:0030170">
    <property type="term" value="F:pyridoxal phosphate binding"/>
    <property type="evidence" value="ECO:0007669"/>
    <property type="project" value="InterPro"/>
</dbReference>
<gene>
    <name evidence="7" type="ORF">A7J50_5580</name>
</gene>
<evidence type="ECO:0000256" key="2">
    <source>
        <dbReference type="ARBA" id="ARBA00008954"/>
    </source>
</evidence>
<dbReference type="CDD" id="cd00610">
    <property type="entry name" value="OAT_like"/>
    <property type="match status" value="1"/>
</dbReference>
<keyword evidence="3 7" id="KW-0032">Aminotransferase</keyword>
<dbReference type="InterPro" id="IPR005814">
    <property type="entry name" value="Aminotrans_3"/>
</dbReference>
<evidence type="ECO:0000256" key="3">
    <source>
        <dbReference type="ARBA" id="ARBA00022576"/>
    </source>
</evidence>
<dbReference type="PATRIC" id="fig|219572.3.peg.5729"/>
<organism evidence="7 8">
    <name type="scientific">Pseudomonas antarctica</name>
    <dbReference type="NCBI Taxonomy" id="219572"/>
    <lineage>
        <taxon>Bacteria</taxon>
        <taxon>Pseudomonadati</taxon>
        <taxon>Pseudomonadota</taxon>
        <taxon>Gammaproteobacteria</taxon>
        <taxon>Pseudomonadales</taxon>
        <taxon>Pseudomonadaceae</taxon>
        <taxon>Pseudomonas</taxon>
    </lineage>
</organism>
<evidence type="ECO:0000256" key="4">
    <source>
        <dbReference type="ARBA" id="ARBA00022679"/>
    </source>
</evidence>
<dbReference type="InterPro" id="IPR015424">
    <property type="entry name" value="PyrdxlP-dep_Trfase"/>
</dbReference>
<evidence type="ECO:0000313" key="7">
    <source>
        <dbReference type="EMBL" id="ANF88910.1"/>
    </source>
</evidence>
<dbReference type="PANTHER" id="PTHR43094">
    <property type="entry name" value="AMINOTRANSFERASE"/>
    <property type="match status" value="1"/>
</dbReference>
<evidence type="ECO:0000256" key="1">
    <source>
        <dbReference type="ARBA" id="ARBA00001933"/>
    </source>
</evidence>
<dbReference type="EMBL" id="CP015600">
    <property type="protein sequence ID" value="ANF88910.1"/>
    <property type="molecule type" value="Genomic_DNA"/>
</dbReference>
<dbReference type="Gene3D" id="3.40.640.10">
    <property type="entry name" value="Type I PLP-dependent aspartate aminotransferase-like (Major domain)"/>
    <property type="match status" value="1"/>
</dbReference>
<dbReference type="KEGG" id="panr:A7J50_5580"/>
<evidence type="ECO:0000256" key="6">
    <source>
        <dbReference type="RuleBase" id="RU003560"/>
    </source>
</evidence>
<dbReference type="STRING" id="219572.A7J50_5580"/>
<evidence type="ECO:0000256" key="5">
    <source>
        <dbReference type="ARBA" id="ARBA00022898"/>
    </source>
</evidence>
<evidence type="ECO:0000313" key="8">
    <source>
        <dbReference type="Proteomes" id="UP000077829"/>
    </source>
</evidence>
<dbReference type="NCBIfam" id="NF005682">
    <property type="entry name" value="PRK07480.1"/>
    <property type="match status" value="1"/>
</dbReference>
<comment type="similarity">
    <text evidence="2 6">Belongs to the class-III pyridoxal-phosphate-dependent aminotransferase family.</text>
</comment>
<proteinExistence type="inferred from homology"/>
<dbReference type="InterPro" id="IPR015422">
    <property type="entry name" value="PyrdxlP-dep_Trfase_small"/>
</dbReference>
<comment type="cofactor">
    <cofactor evidence="1">
        <name>pyridoxal 5'-phosphate</name>
        <dbReference type="ChEBI" id="CHEBI:597326"/>
    </cofactor>
</comment>